<evidence type="ECO:0000313" key="1">
    <source>
        <dbReference type="EMBL" id="KAH9324007.1"/>
    </source>
</evidence>
<sequence length="75" mass="8424">AWDPLRKVKDPGSTSDYVTWYATVLPRCLTIPETTWVAGIHPLVEVWHGSERKARAVALGLDLEDPFDEIPHDGQ</sequence>
<reference evidence="1 2" key="1">
    <citation type="journal article" date="2021" name="Nat. Plants">
        <title>The Taxus genome provides insights into paclitaxel biosynthesis.</title>
        <authorList>
            <person name="Xiong X."/>
            <person name="Gou J."/>
            <person name="Liao Q."/>
            <person name="Li Y."/>
            <person name="Zhou Q."/>
            <person name="Bi G."/>
            <person name="Li C."/>
            <person name="Du R."/>
            <person name="Wang X."/>
            <person name="Sun T."/>
            <person name="Guo L."/>
            <person name="Liang H."/>
            <person name="Lu P."/>
            <person name="Wu Y."/>
            <person name="Zhang Z."/>
            <person name="Ro D.K."/>
            <person name="Shang Y."/>
            <person name="Huang S."/>
            <person name="Yan J."/>
        </authorList>
    </citation>
    <scope>NUCLEOTIDE SEQUENCE [LARGE SCALE GENOMIC DNA]</scope>
    <source>
        <strain evidence="1">Ta-2019</strain>
    </source>
</reference>
<dbReference type="Proteomes" id="UP000824469">
    <property type="component" value="Unassembled WGS sequence"/>
</dbReference>
<feature type="non-terminal residue" evidence="1">
    <location>
        <position position="1"/>
    </location>
</feature>
<gene>
    <name evidence="1" type="ORF">KI387_044464</name>
</gene>
<comment type="caution">
    <text evidence="1">The sequence shown here is derived from an EMBL/GenBank/DDBJ whole genome shotgun (WGS) entry which is preliminary data.</text>
</comment>
<organism evidence="1 2">
    <name type="scientific">Taxus chinensis</name>
    <name type="common">Chinese yew</name>
    <name type="synonym">Taxus wallichiana var. chinensis</name>
    <dbReference type="NCBI Taxonomy" id="29808"/>
    <lineage>
        <taxon>Eukaryota</taxon>
        <taxon>Viridiplantae</taxon>
        <taxon>Streptophyta</taxon>
        <taxon>Embryophyta</taxon>
        <taxon>Tracheophyta</taxon>
        <taxon>Spermatophyta</taxon>
        <taxon>Pinopsida</taxon>
        <taxon>Pinidae</taxon>
        <taxon>Conifers II</taxon>
        <taxon>Cupressales</taxon>
        <taxon>Taxaceae</taxon>
        <taxon>Taxus</taxon>
    </lineage>
</organism>
<proteinExistence type="predicted"/>
<evidence type="ECO:0000313" key="2">
    <source>
        <dbReference type="Proteomes" id="UP000824469"/>
    </source>
</evidence>
<accession>A0AA38LK51</accession>
<name>A0AA38LK51_TAXCH</name>
<dbReference type="AlphaFoldDB" id="A0AA38LK51"/>
<dbReference type="EMBL" id="JAHRHJ020000003">
    <property type="protein sequence ID" value="KAH9324007.1"/>
    <property type="molecule type" value="Genomic_DNA"/>
</dbReference>
<feature type="non-terminal residue" evidence="1">
    <location>
        <position position="75"/>
    </location>
</feature>
<keyword evidence="2" id="KW-1185">Reference proteome</keyword>
<protein>
    <submittedName>
        <fullName evidence="1">Uncharacterized protein</fullName>
    </submittedName>
</protein>